<feature type="compositionally biased region" description="Polar residues" evidence="4">
    <location>
        <begin position="69"/>
        <end position="78"/>
    </location>
</feature>
<feature type="compositionally biased region" description="Basic and acidic residues" evidence="4">
    <location>
        <begin position="92"/>
        <end position="105"/>
    </location>
</feature>
<accession>A0A813HBG0</accession>
<evidence type="ECO:0000313" key="6">
    <source>
        <dbReference type="EMBL" id="CAE8635237.1"/>
    </source>
</evidence>
<dbReference type="Gene3D" id="2.10.110.10">
    <property type="entry name" value="Cysteine Rich Protein"/>
    <property type="match status" value="1"/>
</dbReference>
<feature type="compositionally biased region" description="Basic and acidic residues" evidence="4">
    <location>
        <begin position="170"/>
        <end position="200"/>
    </location>
</feature>
<evidence type="ECO:0000259" key="5">
    <source>
        <dbReference type="PROSITE" id="PS50023"/>
    </source>
</evidence>
<dbReference type="AlphaFoldDB" id="A0A813HBG0"/>
<gene>
    <name evidence="6" type="ORF">PGLA1383_LOCUS50838</name>
</gene>
<dbReference type="Proteomes" id="UP000654075">
    <property type="component" value="Unassembled WGS sequence"/>
</dbReference>
<feature type="compositionally biased region" description="Low complexity" evidence="4">
    <location>
        <begin position="80"/>
        <end position="91"/>
    </location>
</feature>
<dbReference type="OrthoDB" id="447471at2759"/>
<keyword evidence="2 3" id="KW-0862">Zinc</keyword>
<keyword evidence="7" id="KW-1185">Reference proteome</keyword>
<evidence type="ECO:0000256" key="3">
    <source>
        <dbReference type="PROSITE-ProRule" id="PRU00125"/>
    </source>
</evidence>
<evidence type="ECO:0000256" key="1">
    <source>
        <dbReference type="ARBA" id="ARBA00022723"/>
    </source>
</evidence>
<feature type="domain" description="LIM zinc-binding" evidence="5">
    <location>
        <begin position="335"/>
        <end position="395"/>
    </location>
</feature>
<feature type="compositionally biased region" description="Polar residues" evidence="4">
    <location>
        <begin position="106"/>
        <end position="116"/>
    </location>
</feature>
<dbReference type="EMBL" id="CAJNNV010031263">
    <property type="protein sequence ID" value="CAE8635237.1"/>
    <property type="molecule type" value="Genomic_DNA"/>
</dbReference>
<sequence length="396" mass="40379">MGDRRGKSLLGGIGASMLSGPKTFVAPAPGAPSGAGPKASGNGSEEPKAAPSAPTGSHLDRPVLAAGSGLSSTATPRSSALLVGAAAVAGGAHEKCSKDSSHVDSKYSNNSSNNTPRVDGASGRRPSSEAANPGRRPSPEAANPGGRPSRGGIVGIADDKSSLSKTRLMKAGDEEAKPSSGGKREGRRRDRPGAEPEKPASDSLLDDLDDLLRSVQEGTDTEAADKQQAKSPGGESLEMPAASSRPSRAASGEAATTTPAASSRPGRAASGKSAMPAEVAVVETTRAVDAAEKVKPELECCSECKVTFKGGQQIYESTGDPPKILCQTCWEEAAPICISCKKSVLGALARVGDDIYHHDCLKCEVCKKSISSLFSATPTGFACSECQEFGSLLKFE</sequence>
<feature type="region of interest" description="Disordered" evidence="4">
    <location>
        <begin position="1"/>
        <end position="275"/>
    </location>
</feature>
<reference evidence="6" key="1">
    <citation type="submission" date="2021-02" db="EMBL/GenBank/DDBJ databases">
        <authorList>
            <person name="Dougan E. K."/>
            <person name="Rhodes N."/>
            <person name="Thang M."/>
            <person name="Chan C."/>
        </authorList>
    </citation>
    <scope>NUCLEOTIDE SEQUENCE</scope>
</reference>
<evidence type="ECO:0000256" key="4">
    <source>
        <dbReference type="SAM" id="MobiDB-lite"/>
    </source>
</evidence>
<organism evidence="6 7">
    <name type="scientific">Polarella glacialis</name>
    <name type="common">Dinoflagellate</name>
    <dbReference type="NCBI Taxonomy" id="89957"/>
    <lineage>
        <taxon>Eukaryota</taxon>
        <taxon>Sar</taxon>
        <taxon>Alveolata</taxon>
        <taxon>Dinophyceae</taxon>
        <taxon>Suessiales</taxon>
        <taxon>Suessiaceae</taxon>
        <taxon>Polarella</taxon>
    </lineage>
</organism>
<dbReference type="GO" id="GO:0046872">
    <property type="term" value="F:metal ion binding"/>
    <property type="evidence" value="ECO:0007669"/>
    <property type="project" value="UniProtKB-KW"/>
</dbReference>
<name>A0A813HBG0_POLGL</name>
<evidence type="ECO:0000256" key="2">
    <source>
        <dbReference type="ARBA" id="ARBA00022833"/>
    </source>
</evidence>
<keyword evidence="3" id="KW-0440">LIM domain</keyword>
<dbReference type="CDD" id="cd08368">
    <property type="entry name" value="LIM"/>
    <property type="match status" value="1"/>
</dbReference>
<dbReference type="PROSITE" id="PS50023">
    <property type="entry name" value="LIM_DOMAIN_2"/>
    <property type="match status" value="1"/>
</dbReference>
<dbReference type="SMART" id="SM00132">
    <property type="entry name" value="LIM"/>
    <property type="match status" value="1"/>
</dbReference>
<feature type="compositionally biased region" description="Low complexity" evidence="4">
    <location>
        <begin position="26"/>
        <end position="44"/>
    </location>
</feature>
<comment type="caution">
    <text evidence="6">The sequence shown here is derived from an EMBL/GenBank/DDBJ whole genome shotgun (WGS) entry which is preliminary data.</text>
</comment>
<feature type="compositionally biased region" description="Low complexity" evidence="4">
    <location>
        <begin position="240"/>
        <end position="275"/>
    </location>
</feature>
<proteinExistence type="predicted"/>
<dbReference type="InterPro" id="IPR001781">
    <property type="entry name" value="Znf_LIM"/>
</dbReference>
<keyword evidence="1 3" id="KW-0479">Metal-binding</keyword>
<protein>
    <recommendedName>
        <fullName evidence="5">LIM zinc-binding domain-containing protein</fullName>
    </recommendedName>
</protein>
<evidence type="ECO:0000313" key="7">
    <source>
        <dbReference type="Proteomes" id="UP000654075"/>
    </source>
</evidence>
<dbReference type="PROSITE" id="PS00478">
    <property type="entry name" value="LIM_DOMAIN_1"/>
    <property type="match status" value="1"/>
</dbReference>